<dbReference type="GeneID" id="18818889"/>
<evidence type="ECO:0000256" key="1">
    <source>
        <dbReference type="SAM" id="MobiDB-lite"/>
    </source>
</evidence>
<sequence length="415" mass="47408">MSYEQDKDIDELMDDLESEDPNVFRIHDQLSPPSAKSYSTKDLHVLVHQSVINLNPSYQRDIVWPESKQIGLIDSIFRNFYIPPLVFAVHIDDDGEEVRTCVDGKQRLTSIQKFLDGQIPHRDFKTKKNFWYTLGRVGKATQTEIPEPWKHVFCNKQITCVEYHGLPPGTERDIFQRVQLGMSLTAAEKLQAIASPWAEWIAALDGRHVDGDDGLASVLTWDIKRGRDFQCIAQFVYCCDGLPDHLLPTAQKLEKWLVRVDSPPHTFKQQISDVLSEFWHIAKTPALNAAFVKVDKRVAPVEFVFIGVLLYVMRNHTHEDRAKALLHMRLHVRDQFRDIRNNTVTGKVLWDYITSVTAPGGLKELGGIGSEGSSSTKKGRKRKNEDDVYDADEDYRPSPIRSFGPPTKTRSRAKK</sequence>
<dbReference type="PANTHER" id="PTHR39639:SF1">
    <property type="entry name" value="DUF262 DOMAIN-CONTAINING PROTEIN"/>
    <property type="match status" value="1"/>
</dbReference>
<feature type="domain" description="GmrSD restriction endonucleases N-terminal" evidence="2">
    <location>
        <begin position="48"/>
        <end position="133"/>
    </location>
</feature>
<dbReference type="Proteomes" id="UP000008064">
    <property type="component" value="Unassembled WGS sequence"/>
</dbReference>
<gene>
    <name evidence="3" type="ORF">SERLADRAFT_465396</name>
</gene>
<proteinExistence type="predicted"/>
<dbReference type="PANTHER" id="PTHR39639">
    <property type="entry name" value="CHROMOSOME 16, WHOLE GENOME SHOTGUN SEQUENCE"/>
    <property type="match status" value="1"/>
</dbReference>
<dbReference type="RefSeq" id="XP_007317481.1">
    <property type="nucleotide sequence ID" value="XM_007317419.1"/>
</dbReference>
<dbReference type="EMBL" id="GL945433">
    <property type="protein sequence ID" value="EGO25359.1"/>
    <property type="molecule type" value="Genomic_DNA"/>
</dbReference>
<organism>
    <name type="scientific">Serpula lacrymans var. lacrymans (strain S7.9)</name>
    <name type="common">Dry rot fungus</name>
    <dbReference type="NCBI Taxonomy" id="578457"/>
    <lineage>
        <taxon>Eukaryota</taxon>
        <taxon>Fungi</taxon>
        <taxon>Dikarya</taxon>
        <taxon>Basidiomycota</taxon>
        <taxon>Agaricomycotina</taxon>
        <taxon>Agaricomycetes</taxon>
        <taxon>Agaricomycetidae</taxon>
        <taxon>Boletales</taxon>
        <taxon>Coniophorineae</taxon>
        <taxon>Serpulaceae</taxon>
        <taxon>Serpula</taxon>
    </lineage>
</organism>
<name>F8NVF0_SERL9</name>
<dbReference type="KEGG" id="sla:SERLADRAFT_465396"/>
<dbReference type="HOGENOM" id="CLU_013023_0_2_1"/>
<protein>
    <recommendedName>
        <fullName evidence="2">GmrSD restriction endonucleases N-terminal domain-containing protein</fullName>
    </recommendedName>
</protein>
<accession>F8NVF0</accession>
<dbReference type="InterPro" id="IPR004919">
    <property type="entry name" value="GmrSD_N"/>
</dbReference>
<dbReference type="AlphaFoldDB" id="F8NVF0"/>
<evidence type="ECO:0000259" key="2">
    <source>
        <dbReference type="Pfam" id="PF03235"/>
    </source>
</evidence>
<feature type="region of interest" description="Disordered" evidence="1">
    <location>
        <begin position="364"/>
        <end position="415"/>
    </location>
</feature>
<dbReference type="Pfam" id="PF03235">
    <property type="entry name" value="GmrSD_N"/>
    <property type="match status" value="1"/>
</dbReference>
<reference evidence="3" key="1">
    <citation type="submission" date="2011-04" db="EMBL/GenBank/DDBJ databases">
        <title>Evolution of plant cell wall degrading machinery underlies the functional diversity of forest fungi.</title>
        <authorList>
            <consortium name="US DOE Joint Genome Institute (JGI-PGF)"/>
            <person name="Eastwood D.C."/>
            <person name="Floudas D."/>
            <person name="Binder M."/>
            <person name="Majcherczyk A."/>
            <person name="Schneider P."/>
            <person name="Aerts A."/>
            <person name="Asiegbu F.O."/>
            <person name="Baker S.E."/>
            <person name="Barry K."/>
            <person name="Bendiksby M."/>
            <person name="Blumentritt M."/>
            <person name="Coutinho P.M."/>
            <person name="Cullen D."/>
            <person name="Cullen D."/>
            <person name="Gathman A."/>
            <person name="Goodell B."/>
            <person name="Henrissat B."/>
            <person name="Ihrmark K."/>
            <person name="Kauserud H."/>
            <person name="Kohler A."/>
            <person name="LaButti K."/>
            <person name="Lapidus A."/>
            <person name="Lavin J.L."/>
            <person name="Lee Y.-H."/>
            <person name="Lindquist E."/>
            <person name="Lilly W."/>
            <person name="Lucas S."/>
            <person name="Morin E."/>
            <person name="Murat C."/>
            <person name="Oguiza J.A."/>
            <person name="Park J."/>
            <person name="Pisabarro A.G."/>
            <person name="Riley R."/>
            <person name="Rosling A."/>
            <person name="Salamov A."/>
            <person name="Schmidt O."/>
            <person name="Schmutz J."/>
            <person name="Skrede I."/>
            <person name="Stenlid J."/>
            <person name="Wiebenga A."/>
            <person name="Xie X."/>
            <person name="Kues U."/>
            <person name="Hibbett D.S."/>
            <person name="Hoffmeister D."/>
            <person name="Hogberg N."/>
            <person name="Martin F."/>
            <person name="Grigoriev I.V."/>
            <person name="Watkinson S.C."/>
        </authorList>
    </citation>
    <scope>NUCLEOTIDE SEQUENCE</scope>
    <source>
        <strain evidence="3">S7.9</strain>
    </source>
</reference>
<dbReference type="OrthoDB" id="5419821at2759"/>
<evidence type="ECO:0000313" key="3">
    <source>
        <dbReference type="EMBL" id="EGO25359.1"/>
    </source>
</evidence>